<keyword evidence="6" id="KW-1185">Reference proteome</keyword>
<feature type="region of interest" description="Disordered" evidence="3">
    <location>
        <begin position="712"/>
        <end position="732"/>
    </location>
</feature>
<feature type="transmembrane region" description="Helical" evidence="4">
    <location>
        <begin position="278"/>
        <end position="299"/>
    </location>
</feature>
<dbReference type="HOGENOM" id="CLU_371806_0_0_1"/>
<dbReference type="InterPro" id="IPR039786">
    <property type="entry name" value="EFR3"/>
</dbReference>
<evidence type="ECO:0000256" key="2">
    <source>
        <dbReference type="ARBA" id="ARBA00017967"/>
    </source>
</evidence>
<name>A7TMG3_VANPO</name>
<dbReference type="GO" id="GO:0005886">
    <property type="term" value="C:plasma membrane"/>
    <property type="evidence" value="ECO:0007669"/>
    <property type="project" value="TreeGrafter"/>
</dbReference>
<keyword evidence="4" id="KW-0812">Transmembrane</keyword>
<sequence length="755" mass="86891">MKFLFTPKHQKLVNHCYPRGRTSEMKPNTSETSYLLYYVSSRRNKLEKVSKYLVKRTLHDIRHRKFGNIAVTTILMNEIIHSCNENLNIFIGDFLFILIKILTDTNINNDIIIVEHIEKILNSVCSLTKNNIFNWSSESIQKFVDFVESYFKVVHYRLHKDELLLKGCIDISMATNLACNQYTNHIVQKCVEYSLKKLKEKYPKFKIINLRPNSIYRGDSQKLSKSLQCSLNSLNIESQNDLEVIATRNFFNTTETDKLTVAVQQLLSHLFKIPNSELLLVICDMIPLQLRYIVVILLFKHLSSSNPNKKNPVIILKLISALLTSSISMIGLSVLDLMRKLLNFQLSNVSVKNVNYQCRNTIADLNNKIYYRSQTADMFYELLARIEVEKRSSYRHALKLDILTLIKSASHNDIPLPLCAELIRHLPNEFESIMEMSESENKSIEYCFYPICRILKFIENENDINKSSGYLNILLQKYKNIAIATGLKYLDSPDSIHDNEFYYTFHHKAADFLCLADYQEEVLAKKKKGGSIDETGLVSLLSGSNREIIQLTDIVQNLTSSGDYSMENSELNLQSSSNLKELNYRLRSSSYGFQTGNAIMNKNKNYYQKFSTLNTTSLKLTSSTTPTVKQLKHIYGSRYDNRDEKNSLLINNYPQSMRSKVTNITSLLNELKSCDEQSRTTNYDLDLEKGNRISKFKPLQGNKIVNLTANDTVSPISDSESSENSTTDQRAESHMTLSGSFFAQLSKKRLFFPFK</sequence>
<protein>
    <recommendedName>
        <fullName evidence="2">Protein EFR3</fullName>
    </recommendedName>
</protein>
<dbReference type="InterPro" id="IPR049150">
    <property type="entry name" value="EFR3_HEAT-like_rpt"/>
</dbReference>
<dbReference type="InParanoid" id="A7TMG3"/>
<keyword evidence="4" id="KW-1133">Transmembrane helix</keyword>
<proteinExistence type="inferred from homology"/>
<dbReference type="eggNOG" id="KOG1877">
    <property type="taxonomic scope" value="Eukaryota"/>
</dbReference>
<feature type="transmembrane region" description="Helical" evidence="4">
    <location>
        <begin position="314"/>
        <end position="335"/>
    </location>
</feature>
<dbReference type="OrthoDB" id="19232at2759"/>
<evidence type="ECO:0000313" key="5">
    <source>
        <dbReference type="EMBL" id="EDO16557.1"/>
    </source>
</evidence>
<dbReference type="Pfam" id="PF21072">
    <property type="entry name" value="EFR3"/>
    <property type="match status" value="1"/>
</dbReference>
<dbReference type="PANTHER" id="PTHR47766">
    <property type="entry name" value="PROTEIN EFR3"/>
    <property type="match status" value="1"/>
</dbReference>
<organism evidence="6">
    <name type="scientific">Vanderwaltozyma polyspora (strain ATCC 22028 / DSM 70294 / BCRC 21397 / CBS 2163 / NBRC 10782 / NRRL Y-8283 / UCD 57-17)</name>
    <name type="common">Kluyveromyces polysporus</name>
    <dbReference type="NCBI Taxonomy" id="436907"/>
    <lineage>
        <taxon>Eukaryota</taxon>
        <taxon>Fungi</taxon>
        <taxon>Dikarya</taxon>
        <taxon>Ascomycota</taxon>
        <taxon>Saccharomycotina</taxon>
        <taxon>Saccharomycetes</taxon>
        <taxon>Saccharomycetales</taxon>
        <taxon>Saccharomycetaceae</taxon>
        <taxon>Vanderwaltozyma</taxon>
    </lineage>
</organism>
<keyword evidence="4" id="KW-0472">Membrane</keyword>
<dbReference type="Proteomes" id="UP000000267">
    <property type="component" value="Unassembled WGS sequence"/>
</dbReference>
<gene>
    <name evidence="5" type="ORF">Kpol_1064p39</name>
</gene>
<dbReference type="STRING" id="436907.A7TMG3"/>
<dbReference type="RefSeq" id="XP_001644415.1">
    <property type="nucleotide sequence ID" value="XM_001644365.1"/>
</dbReference>
<dbReference type="AlphaFoldDB" id="A7TMG3"/>
<dbReference type="EMBL" id="DS480422">
    <property type="protein sequence ID" value="EDO16557.1"/>
    <property type="molecule type" value="Genomic_DNA"/>
</dbReference>
<dbReference type="KEGG" id="vpo:Kpol_1064p39"/>
<dbReference type="GeneID" id="5544694"/>
<dbReference type="PANTHER" id="PTHR47766:SF1">
    <property type="entry name" value="PROTEIN EFR3"/>
    <property type="match status" value="1"/>
</dbReference>
<dbReference type="PhylomeDB" id="A7TMG3"/>
<evidence type="ECO:0000256" key="1">
    <source>
        <dbReference type="ARBA" id="ARBA00010216"/>
    </source>
</evidence>
<dbReference type="GO" id="GO:0072659">
    <property type="term" value="P:protein localization to plasma membrane"/>
    <property type="evidence" value="ECO:0007669"/>
    <property type="project" value="InterPro"/>
</dbReference>
<feature type="compositionally biased region" description="Low complexity" evidence="3">
    <location>
        <begin position="717"/>
        <end position="728"/>
    </location>
</feature>
<accession>A7TMG3</accession>
<reference evidence="5 6" key="1">
    <citation type="journal article" date="2007" name="Proc. Natl. Acad. Sci. U.S.A.">
        <title>Independent sorting-out of thousands of duplicated gene pairs in two yeast species descended from a whole-genome duplication.</title>
        <authorList>
            <person name="Scannell D.R."/>
            <person name="Frank A.C."/>
            <person name="Conant G.C."/>
            <person name="Byrne K.P."/>
            <person name="Woolfit M."/>
            <person name="Wolfe K.H."/>
        </authorList>
    </citation>
    <scope>NUCLEOTIDE SEQUENCE [LARGE SCALE GENOMIC DNA]</scope>
    <source>
        <strain evidence="6">ATCC 22028 / DSM 70294 / BCRC 21397 / CBS 2163 / NBRC 10782 / NRRL Y-8283 / UCD 57-17</strain>
    </source>
</reference>
<evidence type="ECO:0000313" key="6">
    <source>
        <dbReference type="Proteomes" id="UP000000267"/>
    </source>
</evidence>
<evidence type="ECO:0000256" key="3">
    <source>
        <dbReference type="SAM" id="MobiDB-lite"/>
    </source>
</evidence>
<comment type="similarity">
    <text evidence="1">Belongs to the EFR3 family.</text>
</comment>
<evidence type="ECO:0000256" key="4">
    <source>
        <dbReference type="SAM" id="Phobius"/>
    </source>
</evidence>